<keyword evidence="5 11" id="KW-0004">4Fe-4S</keyword>
<evidence type="ECO:0000256" key="7">
    <source>
        <dbReference type="ARBA" id="ARBA00023004"/>
    </source>
</evidence>
<dbReference type="SUPFAM" id="SSF143548">
    <property type="entry name" value="Serine metabolism enzymes domain"/>
    <property type="match status" value="1"/>
</dbReference>
<dbReference type="PANTHER" id="PTHR30182:SF1">
    <property type="entry name" value="L-SERINE DEHYDRATASE 1"/>
    <property type="match status" value="1"/>
</dbReference>
<reference evidence="14 15" key="1">
    <citation type="journal article" date="2018" name="Int. J. Syst. Evol. Microbiol.">
        <title>Mesosutterella multiformis gen. nov., sp. nov., a member of the family Sutterellaceae and Sutterella megalosphaeroides sp. nov., isolated from human faeces.</title>
        <authorList>
            <person name="Sakamoto M."/>
            <person name="Ikeyama N."/>
            <person name="Kunihiro T."/>
            <person name="Iino T."/>
            <person name="Yuki M."/>
            <person name="Ohkuma M."/>
        </authorList>
    </citation>
    <scope>NUCLEOTIDE SEQUENCE [LARGE SCALE GENOMIC DNA]</scope>
    <source>
        <strain evidence="14 15">6FBBBH3</strain>
    </source>
</reference>
<evidence type="ECO:0000256" key="2">
    <source>
        <dbReference type="ARBA" id="ARBA00004742"/>
    </source>
</evidence>
<keyword evidence="4 11" id="KW-0312">Gluconeogenesis</keyword>
<dbReference type="NCBIfam" id="TIGR00720">
    <property type="entry name" value="sda_mono"/>
    <property type="match status" value="1"/>
</dbReference>
<dbReference type="InterPro" id="IPR051318">
    <property type="entry name" value="Fe-S_L-Ser"/>
</dbReference>
<dbReference type="OrthoDB" id="9805537at2"/>
<dbReference type="RefSeq" id="WP_120176292.1">
    <property type="nucleotide sequence ID" value="NZ_AP018786.1"/>
</dbReference>
<evidence type="ECO:0000256" key="6">
    <source>
        <dbReference type="ARBA" id="ARBA00022723"/>
    </source>
</evidence>
<dbReference type="Pfam" id="PF03315">
    <property type="entry name" value="SDH_beta"/>
    <property type="match status" value="1"/>
</dbReference>
<dbReference type="EC" id="4.3.1.17" evidence="11"/>
<dbReference type="KEGG" id="sutt:SUTMEG_04900"/>
<evidence type="ECO:0000256" key="1">
    <source>
        <dbReference type="ARBA" id="ARBA00001966"/>
    </source>
</evidence>
<dbReference type="Gene3D" id="3.30.1330.90">
    <property type="entry name" value="D-3-phosphoglycerate dehydrogenase, domain 3"/>
    <property type="match status" value="1"/>
</dbReference>
<name>A0A2Z6I886_9BURK</name>
<dbReference type="GO" id="GO:0051539">
    <property type="term" value="F:4 iron, 4 sulfur cluster binding"/>
    <property type="evidence" value="ECO:0007669"/>
    <property type="project" value="UniProtKB-UniRule"/>
</dbReference>
<evidence type="ECO:0000256" key="4">
    <source>
        <dbReference type="ARBA" id="ARBA00022432"/>
    </source>
</evidence>
<dbReference type="GO" id="GO:0003941">
    <property type="term" value="F:L-serine ammonia-lyase activity"/>
    <property type="evidence" value="ECO:0007669"/>
    <property type="project" value="UniProtKB-UniRule"/>
</dbReference>
<evidence type="ECO:0000256" key="11">
    <source>
        <dbReference type="RuleBase" id="RU366059"/>
    </source>
</evidence>
<protein>
    <recommendedName>
        <fullName evidence="11">L-serine dehydratase</fullName>
        <ecNumber evidence="11">4.3.1.17</ecNumber>
    </recommendedName>
</protein>
<dbReference type="InterPro" id="IPR005130">
    <property type="entry name" value="Ser_deHydtase-like_asu"/>
</dbReference>
<dbReference type="InterPro" id="IPR029009">
    <property type="entry name" value="ASB_dom_sf"/>
</dbReference>
<gene>
    <name evidence="14" type="primary">sdaB</name>
    <name evidence="14" type="ORF">SUTMEG_04900</name>
</gene>
<dbReference type="FunFam" id="3.30.1330.90:FF:000001">
    <property type="entry name" value="L-serine ammonia-lyase 1"/>
    <property type="match status" value="1"/>
</dbReference>
<keyword evidence="7 11" id="KW-0408">Iron</keyword>
<evidence type="ECO:0000256" key="3">
    <source>
        <dbReference type="ARBA" id="ARBA00008636"/>
    </source>
</evidence>
<dbReference type="GO" id="GO:0006094">
    <property type="term" value="P:gluconeogenesis"/>
    <property type="evidence" value="ECO:0007669"/>
    <property type="project" value="UniProtKB-KW"/>
</dbReference>
<comment type="cofactor">
    <cofactor evidence="1 11">
        <name>[4Fe-4S] cluster</name>
        <dbReference type="ChEBI" id="CHEBI:49883"/>
    </cofactor>
</comment>
<evidence type="ECO:0000313" key="14">
    <source>
        <dbReference type="EMBL" id="BBF22599.1"/>
    </source>
</evidence>
<dbReference type="PANTHER" id="PTHR30182">
    <property type="entry name" value="L-SERINE DEHYDRATASE"/>
    <property type="match status" value="1"/>
</dbReference>
<evidence type="ECO:0000256" key="8">
    <source>
        <dbReference type="ARBA" id="ARBA00023014"/>
    </source>
</evidence>
<comment type="catalytic activity">
    <reaction evidence="10 11">
        <text>L-serine = pyruvate + NH4(+)</text>
        <dbReference type="Rhea" id="RHEA:19169"/>
        <dbReference type="ChEBI" id="CHEBI:15361"/>
        <dbReference type="ChEBI" id="CHEBI:28938"/>
        <dbReference type="ChEBI" id="CHEBI:33384"/>
        <dbReference type="EC" id="4.3.1.17"/>
    </reaction>
</comment>
<evidence type="ECO:0000313" key="15">
    <source>
        <dbReference type="Proteomes" id="UP000271003"/>
    </source>
</evidence>
<dbReference type="InterPro" id="IPR004644">
    <property type="entry name" value="Fe-S_L-Ser_mono"/>
</dbReference>
<dbReference type="GO" id="GO:0046872">
    <property type="term" value="F:metal ion binding"/>
    <property type="evidence" value="ECO:0007669"/>
    <property type="project" value="UniProtKB-KW"/>
</dbReference>
<comment type="similarity">
    <text evidence="3 11">Belongs to the iron-sulfur dependent L-serine dehydratase family.</text>
</comment>
<evidence type="ECO:0000259" key="12">
    <source>
        <dbReference type="Pfam" id="PF03313"/>
    </source>
</evidence>
<keyword evidence="8 11" id="KW-0411">Iron-sulfur</keyword>
<dbReference type="AlphaFoldDB" id="A0A2Z6I886"/>
<dbReference type="EMBL" id="AP018786">
    <property type="protein sequence ID" value="BBF22599.1"/>
    <property type="molecule type" value="Genomic_DNA"/>
</dbReference>
<evidence type="ECO:0000256" key="5">
    <source>
        <dbReference type="ARBA" id="ARBA00022485"/>
    </source>
</evidence>
<dbReference type="Pfam" id="PF03313">
    <property type="entry name" value="SDH_alpha"/>
    <property type="match status" value="1"/>
</dbReference>
<keyword evidence="15" id="KW-1185">Reference proteome</keyword>
<dbReference type="Proteomes" id="UP000271003">
    <property type="component" value="Chromosome"/>
</dbReference>
<evidence type="ECO:0000259" key="13">
    <source>
        <dbReference type="Pfam" id="PF03315"/>
    </source>
</evidence>
<organism evidence="14 15">
    <name type="scientific">Sutterella megalosphaeroides</name>
    <dbReference type="NCBI Taxonomy" id="2494234"/>
    <lineage>
        <taxon>Bacteria</taxon>
        <taxon>Pseudomonadati</taxon>
        <taxon>Pseudomonadota</taxon>
        <taxon>Betaproteobacteria</taxon>
        <taxon>Burkholderiales</taxon>
        <taxon>Sutterellaceae</taxon>
        <taxon>Sutterella</taxon>
    </lineage>
</organism>
<comment type="pathway">
    <text evidence="2">Carbohydrate biosynthesis; gluconeogenesis.</text>
</comment>
<keyword evidence="9 11" id="KW-0456">Lyase</keyword>
<feature type="domain" description="Serine dehydratase-like alpha subunit" evidence="12">
    <location>
        <begin position="196"/>
        <end position="460"/>
    </location>
</feature>
<proteinExistence type="inferred from homology"/>
<evidence type="ECO:0000256" key="9">
    <source>
        <dbReference type="ARBA" id="ARBA00023239"/>
    </source>
</evidence>
<dbReference type="GO" id="GO:0009063">
    <property type="term" value="P:amino acid catabolic process"/>
    <property type="evidence" value="ECO:0007669"/>
    <property type="project" value="UniProtKB-ARBA"/>
</dbReference>
<keyword evidence="6 11" id="KW-0479">Metal-binding</keyword>
<feature type="domain" description="Serine dehydratase beta chain" evidence="13">
    <location>
        <begin position="4"/>
        <end position="157"/>
    </location>
</feature>
<sequence length="466" mass="49339">MAVSVFDMFRVGIGPSSSHTVGPMRAGAAFLGLLRDRGLFDKVGRIGVELMGSLAATGRGHGTDTACQLGLAGEVPETCDPDRVAELIAAVARTKTLRLGGERAVAFEPAADILFHPAKVPAFHTNAVEFTAYGEDRRDVPLVRRYYSVGGGFIVAAREDNPEEPIVPSAIIEGQKSMPYPFKSCDELMARASTARLSIAELMFANECSRLTADEVNAKLDAIWSVMEAGIERGLRQTEPLPGPFRVARRAKRLADDLRAREADGHTDPLGVLDWVNAYAMAVSEENASGGRVVTAPTNGAAGVIPAVIRYYLKHTENPSLEGVRTFLLTAGAIGILYKENASISGAEVGCQGEVGVACSMAAAGLAAVLGGTIAQIENAAEIAMEHNLGLTCDPVAGQVQIPCIERNAIAAVKAINATRMALRGDGSHYVSLDKVIRTMLETGRDMQSKYKETSRGGLAVSIVEC</sequence>
<dbReference type="InterPro" id="IPR005131">
    <property type="entry name" value="Ser_deHydtase_bsu"/>
</dbReference>
<accession>A0A2Z6I886</accession>
<evidence type="ECO:0000256" key="10">
    <source>
        <dbReference type="ARBA" id="ARBA00049406"/>
    </source>
</evidence>